<feature type="compositionally biased region" description="Basic residues" evidence="1">
    <location>
        <begin position="170"/>
        <end position="181"/>
    </location>
</feature>
<evidence type="ECO:0000313" key="2">
    <source>
        <dbReference type="EMBL" id="CAA9430742.1"/>
    </source>
</evidence>
<evidence type="ECO:0000256" key="1">
    <source>
        <dbReference type="SAM" id="MobiDB-lite"/>
    </source>
</evidence>
<protein>
    <submittedName>
        <fullName evidence="2">Uracil-DNA glycosylase, putative family 6</fullName>
        <ecNumber evidence="2">3.2.2.27</ecNumber>
    </submittedName>
</protein>
<reference evidence="2" key="1">
    <citation type="submission" date="2020-02" db="EMBL/GenBank/DDBJ databases">
        <authorList>
            <person name="Meier V. D."/>
        </authorList>
    </citation>
    <scope>NUCLEOTIDE SEQUENCE</scope>
    <source>
        <strain evidence="2">AVDCRST_MAG35</strain>
    </source>
</reference>
<dbReference type="AlphaFoldDB" id="A0A6J4Q011"/>
<keyword evidence="2" id="KW-0378">Hydrolase</keyword>
<accession>A0A6J4Q011</accession>
<gene>
    <name evidence="2" type="ORF">AVDCRST_MAG35-2587</name>
</gene>
<keyword evidence="2" id="KW-0326">Glycosidase</keyword>
<feature type="compositionally biased region" description="Basic and acidic residues" evidence="1">
    <location>
        <begin position="153"/>
        <end position="169"/>
    </location>
</feature>
<dbReference type="EC" id="3.2.2.27" evidence="2"/>
<feature type="compositionally biased region" description="Basic residues" evidence="1">
    <location>
        <begin position="189"/>
        <end position="218"/>
    </location>
</feature>
<feature type="non-terminal residue" evidence="2">
    <location>
        <position position="247"/>
    </location>
</feature>
<proteinExistence type="predicted"/>
<dbReference type="EMBL" id="CADCUY010000517">
    <property type="protein sequence ID" value="CAA9430742.1"/>
    <property type="molecule type" value="Genomic_DNA"/>
</dbReference>
<name>A0A6J4Q011_9ACTN</name>
<organism evidence="2">
    <name type="scientific">uncultured Quadrisphaera sp</name>
    <dbReference type="NCBI Taxonomy" id="904978"/>
    <lineage>
        <taxon>Bacteria</taxon>
        <taxon>Bacillati</taxon>
        <taxon>Actinomycetota</taxon>
        <taxon>Actinomycetes</taxon>
        <taxon>Kineosporiales</taxon>
        <taxon>Kineosporiaceae</taxon>
        <taxon>Quadrisphaera</taxon>
        <taxon>environmental samples</taxon>
    </lineage>
</organism>
<feature type="compositionally biased region" description="Gly residues" evidence="1">
    <location>
        <begin position="135"/>
        <end position="146"/>
    </location>
</feature>
<feature type="non-terminal residue" evidence="2">
    <location>
        <position position="1"/>
    </location>
</feature>
<feature type="region of interest" description="Disordered" evidence="1">
    <location>
        <begin position="1"/>
        <end position="247"/>
    </location>
</feature>
<dbReference type="GO" id="GO:0004844">
    <property type="term" value="F:uracil DNA N-glycosylase activity"/>
    <property type="evidence" value="ECO:0007669"/>
    <property type="project" value="UniProtKB-EC"/>
</dbReference>
<feature type="compositionally biased region" description="Basic residues" evidence="1">
    <location>
        <begin position="115"/>
        <end position="133"/>
    </location>
</feature>
<sequence>GREHRAPRGAGVGAAGRRGRRAARGGAGVPRVRAVGAGDPGGVLRRQPERARGPGRRAAGRPGGPARHPLRRARGAAAAAGDGGGGPGPRGRLRDQRGQALPVRPARQAADPRHPGGRPRHRVQAVAGRRARRGGAAGGGLPGRDGGALPARHAGEGDARPGHPDGPRDLHRHHHLPRHRPPLLGAARAGRRPGRRVRGAGRRPRRRRRPGGRSRAGGRRPGPAGPRPRAGAAGRAGGAARRRGRVV</sequence>